<dbReference type="InterPro" id="IPR002938">
    <property type="entry name" value="FAD-bd"/>
</dbReference>
<dbReference type="Pfam" id="PF01494">
    <property type="entry name" value="FAD_binding_3"/>
    <property type="match status" value="1"/>
</dbReference>
<comment type="caution">
    <text evidence="2">The sequence shown here is derived from an EMBL/GenBank/DDBJ whole genome shotgun (WGS) entry which is preliminary data.</text>
</comment>
<keyword evidence="2" id="KW-0560">Oxidoreductase</keyword>
<dbReference type="SUPFAM" id="SSF51905">
    <property type="entry name" value="FAD/NAD(P)-binding domain"/>
    <property type="match status" value="1"/>
</dbReference>
<name>A0ABV1WE58_9ACTN</name>
<keyword evidence="2" id="KW-0503">Monooxygenase</keyword>
<protein>
    <submittedName>
        <fullName evidence="2">FAD-dependent monooxygenase</fullName>
    </submittedName>
</protein>
<dbReference type="Gene3D" id="3.50.50.60">
    <property type="entry name" value="FAD/NAD(P)-binding domain"/>
    <property type="match status" value="1"/>
</dbReference>
<accession>A0ABV1WE58</accession>
<dbReference type="InterPro" id="IPR036188">
    <property type="entry name" value="FAD/NAD-bd_sf"/>
</dbReference>
<evidence type="ECO:0000259" key="1">
    <source>
        <dbReference type="Pfam" id="PF01494"/>
    </source>
</evidence>
<evidence type="ECO:0000313" key="3">
    <source>
        <dbReference type="Proteomes" id="UP001458415"/>
    </source>
</evidence>
<sequence>MTQTQVLIAGAGPVGLTAAVELRRRGVRCRLV</sequence>
<dbReference type="EMBL" id="JBEPCU010001051">
    <property type="protein sequence ID" value="MER6982489.1"/>
    <property type="molecule type" value="Genomic_DNA"/>
</dbReference>
<feature type="domain" description="FAD-binding" evidence="1">
    <location>
        <begin position="3"/>
        <end position="32"/>
    </location>
</feature>
<feature type="non-terminal residue" evidence="2">
    <location>
        <position position="32"/>
    </location>
</feature>
<keyword evidence="3" id="KW-1185">Reference proteome</keyword>
<evidence type="ECO:0000313" key="2">
    <source>
        <dbReference type="EMBL" id="MER6982489.1"/>
    </source>
</evidence>
<dbReference type="GO" id="GO:0004497">
    <property type="term" value="F:monooxygenase activity"/>
    <property type="evidence" value="ECO:0007669"/>
    <property type="project" value="UniProtKB-KW"/>
</dbReference>
<proteinExistence type="predicted"/>
<reference evidence="2 3" key="1">
    <citation type="submission" date="2024-06" db="EMBL/GenBank/DDBJ databases">
        <title>The Natural Products Discovery Center: Release of the First 8490 Sequenced Strains for Exploring Actinobacteria Biosynthetic Diversity.</title>
        <authorList>
            <person name="Kalkreuter E."/>
            <person name="Kautsar S.A."/>
            <person name="Yang D."/>
            <person name="Bader C.D."/>
            <person name="Teijaro C.N."/>
            <person name="Fluegel L."/>
            <person name="Davis C.M."/>
            <person name="Simpson J.R."/>
            <person name="Lauterbach L."/>
            <person name="Steele A.D."/>
            <person name="Gui C."/>
            <person name="Meng S."/>
            <person name="Li G."/>
            <person name="Viehrig K."/>
            <person name="Ye F."/>
            <person name="Su P."/>
            <person name="Kiefer A.F."/>
            <person name="Nichols A."/>
            <person name="Cepeda A.J."/>
            <person name="Yan W."/>
            <person name="Fan B."/>
            <person name="Jiang Y."/>
            <person name="Adhikari A."/>
            <person name="Zheng C.-J."/>
            <person name="Schuster L."/>
            <person name="Cowan T.M."/>
            <person name="Smanski M.J."/>
            <person name="Chevrette M.G."/>
            <person name="De Carvalho L.P.S."/>
            <person name="Shen B."/>
        </authorList>
    </citation>
    <scope>NUCLEOTIDE SEQUENCE [LARGE SCALE GENOMIC DNA]</scope>
    <source>
        <strain evidence="2 3">NPDC000634</strain>
    </source>
</reference>
<organism evidence="2 3">
    <name type="scientific">Streptomyces carpinensis</name>
    <dbReference type="NCBI Taxonomy" id="66369"/>
    <lineage>
        <taxon>Bacteria</taxon>
        <taxon>Bacillati</taxon>
        <taxon>Actinomycetota</taxon>
        <taxon>Actinomycetes</taxon>
        <taxon>Kitasatosporales</taxon>
        <taxon>Streptomycetaceae</taxon>
        <taxon>Streptomyces</taxon>
    </lineage>
</organism>
<dbReference type="Proteomes" id="UP001458415">
    <property type="component" value="Unassembled WGS sequence"/>
</dbReference>
<gene>
    <name evidence="2" type="ORF">ABT317_37370</name>
</gene>